<feature type="signal peptide" evidence="1">
    <location>
        <begin position="1"/>
        <end position="20"/>
    </location>
</feature>
<evidence type="ECO:0000313" key="3">
    <source>
        <dbReference type="EMBL" id="OQM58622.1"/>
    </source>
</evidence>
<reference evidence="3 6" key="3">
    <citation type="submission" date="2017-03" db="EMBL/GenBank/DDBJ databases">
        <title>Maternal inheritance of bifidobacteria.</title>
        <authorList>
            <person name="Lugli G.A."/>
            <person name="Duranti S."/>
            <person name="Milani C."/>
            <person name="Mancabelli L."/>
        </authorList>
    </citation>
    <scope>NUCLEOTIDE SEQUENCE [LARGE SCALE GENOMIC DNA]</scope>
    <source>
        <strain evidence="3 6">1892B</strain>
    </source>
</reference>
<name>A0A174C078_BIFAD</name>
<reference evidence="4 7" key="2">
    <citation type="journal article" date="2016" name="Sci. Rep.">
        <title>Evaluation of genetic diversity among strains of the human gut commensal Bifidobacterium adolescentis.</title>
        <authorList>
            <person name="Duranti S."/>
            <person name="Milani C."/>
            <person name="Lugli G.A."/>
            <person name="Mancabelli L."/>
            <person name="Turroni F."/>
            <person name="Ferrario C."/>
            <person name="Mangifesta M."/>
            <person name="Viappiani A."/>
            <person name="Sanchez B."/>
            <person name="Margolles A."/>
            <person name="van Sinderen D."/>
            <person name="Ventura M."/>
        </authorList>
    </citation>
    <scope>NUCLEOTIDE SEQUENCE [LARGE SCALE GENOMIC DNA]</scope>
    <source>
        <strain evidence="4 7">AD2-8</strain>
    </source>
</reference>
<gene>
    <name evidence="4" type="ORF">AD0028_0899</name>
    <name evidence="3" type="ORF">B5789_0701</name>
    <name evidence="2" type="ORF">ERS852382_01981</name>
</gene>
<evidence type="ECO:0000313" key="7">
    <source>
        <dbReference type="Proteomes" id="UP000193664"/>
    </source>
</evidence>
<keyword evidence="1" id="KW-0732">Signal</keyword>
<protein>
    <recommendedName>
        <fullName evidence="8">Lipoprotein</fullName>
    </recommendedName>
</protein>
<evidence type="ECO:0008006" key="8">
    <source>
        <dbReference type="Google" id="ProtNLM"/>
    </source>
</evidence>
<evidence type="ECO:0000313" key="2">
    <source>
        <dbReference type="EMBL" id="CUO06267.1"/>
    </source>
</evidence>
<evidence type="ECO:0000256" key="1">
    <source>
        <dbReference type="SAM" id="SignalP"/>
    </source>
</evidence>
<dbReference type="RefSeq" id="WP_055680760.1">
    <property type="nucleotide sequence ID" value="NZ_CYYI01000014.1"/>
</dbReference>
<dbReference type="EMBL" id="LNKF01000002">
    <property type="protein sequence ID" value="OSG95658.1"/>
    <property type="molecule type" value="Genomic_DNA"/>
</dbReference>
<dbReference type="EMBL" id="NAQF01000002">
    <property type="protein sequence ID" value="OQM58622.1"/>
    <property type="molecule type" value="Genomic_DNA"/>
</dbReference>
<evidence type="ECO:0000313" key="5">
    <source>
        <dbReference type="Proteomes" id="UP000095647"/>
    </source>
</evidence>
<reference evidence="2 5" key="1">
    <citation type="submission" date="2015-09" db="EMBL/GenBank/DDBJ databases">
        <authorList>
            <consortium name="Pathogen Informatics"/>
        </authorList>
    </citation>
    <scope>NUCLEOTIDE SEQUENCE [LARGE SCALE GENOMIC DNA]</scope>
    <source>
        <strain evidence="2 5">2789STDY5608824</strain>
    </source>
</reference>
<dbReference type="Proteomes" id="UP000192714">
    <property type="component" value="Unassembled WGS sequence"/>
</dbReference>
<dbReference type="PROSITE" id="PS51257">
    <property type="entry name" value="PROKAR_LIPOPROTEIN"/>
    <property type="match status" value="1"/>
</dbReference>
<dbReference type="Proteomes" id="UP000193664">
    <property type="component" value="Unassembled WGS sequence"/>
</dbReference>
<accession>A0A174C078</accession>
<feature type="chain" id="PRO_5014251010" description="Lipoprotein" evidence="1">
    <location>
        <begin position="21"/>
        <end position="92"/>
    </location>
</feature>
<dbReference type="Proteomes" id="UP000095647">
    <property type="component" value="Unassembled WGS sequence"/>
</dbReference>
<proteinExistence type="predicted"/>
<sequence>MKTTYATLAAIGITMCTALAGCGTDTTEDLQAATRAECTAAILADGKPGTKVTSQECEITLKDTRKLDCVIVGRGLSCDWNHVSGADKEPDR</sequence>
<dbReference type="AlphaFoldDB" id="A0A174C078"/>
<organism evidence="2 5">
    <name type="scientific">Bifidobacterium adolescentis</name>
    <dbReference type="NCBI Taxonomy" id="1680"/>
    <lineage>
        <taxon>Bacteria</taxon>
        <taxon>Bacillati</taxon>
        <taxon>Actinomycetota</taxon>
        <taxon>Actinomycetes</taxon>
        <taxon>Bifidobacteriales</taxon>
        <taxon>Bifidobacteriaceae</taxon>
        <taxon>Bifidobacterium</taxon>
    </lineage>
</organism>
<evidence type="ECO:0000313" key="4">
    <source>
        <dbReference type="EMBL" id="OSG95658.1"/>
    </source>
</evidence>
<dbReference type="EMBL" id="CYYI01000014">
    <property type="protein sequence ID" value="CUO06267.1"/>
    <property type="molecule type" value="Genomic_DNA"/>
</dbReference>
<evidence type="ECO:0000313" key="6">
    <source>
        <dbReference type="Proteomes" id="UP000192714"/>
    </source>
</evidence>